<dbReference type="PANTHER" id="PTHR33744:SF7">
    <property type="entry name" value="PUCR FAMILY TRANSCRIPTIONAL REGULATOR"/>
    <property type="match status" value="1"/>
</dbReference>
<dbReference type="OrthoDB" id="3190266at2"/>
<comment type="caution">
    <text evidence="4">The sequence shown here is derived from an EMBL/GenBank/DDBJ whole genome shotgun (WGS) entry which is preliminary data.</text>
</comment>
<dbReference type="Pfam" id="PF17853">
    <property type="entry name" value="GGDEF_2"/>
    <property type="match status" value="1"/>
</dbReference>
<dbReference type="RefSeq" id="WP_058872724.1">
    <property type="nucleotide sequence ID" value="NZ_LQBK01000003.1"/>
</dbReference>
<reference evidence="5" key="1">
    <citation type="submission" date="2015-12" db="EMBL/GenBank/DDBJ databases">
        <authorList>
            <person name="Nair G.R."/>
            <person name="Kaur G."/>
            <person name="Mayilraj S."/>
        </authorList>
    </citation>
    <scope>NUCLEOTIDE SEQUENCE [LARGE SCALE GENOMIC DNA]</scope>
    <source>
        <strain evidence="5">CD08_4</strain>
    </source>
</reference>
<feature type="domain" description="CdaR GGDEF-like" evidence="3">
    <location>
        <begin position="166"/>
        <end position="269"/>
    </location>
</feature>
<name>A0A0W8IP81_KOCRO</name>
<evidence type="ECO:0000313" key="4">
    <source>
        <dbReference type="EMBL" id="KUG61927.1"/>
    </source>
</evidence>
<evidence type="ECO:0000313" key="5">
    <source>
        <dbReference type="Proteomes" id="UP000053512"/>
    </source>
</evidence>
<evidence type="ECO:0000259" key="2">
    <source>
        <dbReference type="Pfam" id="PF13556"/>
    </source>
</evidence>
<protein>
    <submittedName>
        <fullName evidence="4">Uncharacterized protein</fullName>
    </submittedName>
</protein>
<organism evidence="4 5">
    <name type="scientific">Kocuria rosea subsp. polaris</name>
    <dbReference type="NCBI Taxonomy" id="136273"/>
    <lineage>
        <taxon>Bacteria</taxon>
        <taxon>Bacillati</taxon>
        <taxon>Actinomycetota</taxon>
        <taxon>Actinomycetes</taxon>
        <taxon>Micrococcales</taxon>
        <taxon>Micrococcaceae</taxon>
        <taxon>Kocuria</taxon>
    </lineage>
</organism>
<dbReference type="InterPro" id="IPR025736">
    <property type="entry name" value="PucR_C-HTH_dom"/>
</dbReference>
<dbReference type="InterPro" id="IPR051448">
    <property type="entry name" value="CdaR-like_regulators"/>
</dbReference>
<dbReference type="Gene3D" id="1.10.10.2840">
    <property type="entry name" value="PucR C-terminal helix-turn-helix domain"/>
    <property type="match status" value="1"/>
</dbReference>
<dbReference type="AlphaFoldDB" id="A0A0W8IP81"/>
<feature type="domain" description="PucR C-terminal helix-turn-helix" evidence="2">
    <location>
        <begin position="322"/>
        <end position="380"/>
    </location>
</feature>
<gene>
    <name evidence="4" type="ORF">AVL61_11445</name>
</gene>
<evidence type="ECO:0000256" key="1">
    <source>
        <dbReference type="ARBA" id="ARBA00006754"/>
    </source>
</evidence>
<dbReference type="InterPro" id="IPR042070">
    <property type="entry name" value="PucR_C-HTH_sf"/>
</dbReference>
<dbReference type="PANTHER" id="PTHR33744">
    <property type="entry name" value="CARBOHYDRATE DIACID REGULATOR"/>
    <property type="match status" value="1"/>
</dbReference>
<proteinExistence type="inferred from homology"/>
<dbReference type="EMBL" id="LQBK01000003">
    <property type="protein sequence ID" value="KUG61927.1"/>
    <property type="molecule type" value="Genomic_DNA"/>
</dbReference>
<dbReference type="Pfam" id="PF13556">
    <property type="entry name" value="HTH_30"/>
    <property type="match status" value="1"/>
</dbReference>
<evidence type="ECO:0000259" key="3">
    <source>
        <dbReference type="Pfam" id="PF17853"/>
    </source>
</evidence>
<comment type="similarity">
    <text evidence="1">Belongs to the CdaR family.</text>
</comment>
<dbReference type="InterPro" id="IPR041522">
    <property type="entry name" value="CdaR_GGDEF"/>
</dbReference>
<accession>A0A0W8IP81</accession>
<dbReference type="Proteomes" id="UP000053512">
    <property type="component" value="Unassembled WGS sequence"/>
</dbReference>
<sequence>MDRTPDLDDLLQDLSERAGRRLIVLDSAMRVVAWSIHESDDDRRRLSAALAHSDSWDVPAAGPEGFAIEDVPELGRCLVIALHDHRHRVGLLLTVLEGPRSPSADVVRTLVGEAPVLGVLLSLRTLYAARDRDRARTLLTALVAGDPARRPGAAEALVGEGLLGASRQYCAVVLGTDPLAAAPDETGRTVLAVHRTLDFVARSSTASVVGSTFDDGTGVLVFPRPVVVPRLARILARPDVATVRAGIGPVVDGLLDVHRSYRLARRTWRTLWLDPLAHGPVSTWDDAGLDGLLAMLPLERLTADDLPLQVRRVLAAGLRPELLRTLETYLDCGADAQRTAAALHIHRSTFYYRLDRLKERLDLDLDDGRTRSELHVGLRVARLARLWPPEP</sequence>